<evidence type="ECO:0000313" key="3">
    <source>
        <dbReference type="EMBL" id="GAO29022.1"/>
    </source>
</evidence>
<organism evidence="3 4">
    <name type="scientific">Geofilum rubicundum JCM 15548</name>
    <dbReference type="NCBI Taxonomy" id="1236989"/>
    <lineage>
        <taxon>Bacteria</taxon>
        <taxon>Pseudomonadati</taxon>
        <taxon>Bacteroidota</taxon>
        <taxon>Bacteroidia</taxon>
        <taxon>Marinilabiliales</taxon>
        <taxon>Marinilabiliaceae</taxon>
        <taxon>Geofilum</taxon>
    </lineage>
</organism>
<dbReference type="Gene3D" id="2.60.120.260">
    <property type="entry name" value="Galactose-binding domain-like"/>
    <property type="match status" value="1"/>
</dbReference>
<dbReference type="Proteomes" id="UP000032900">
    <property type="component" value="Unassembled WGS sequence"/>
</dbReference>
<accession>A0A0E9LTX5</accession>
<proteinExistence type="predicted"/>
<evidence type="ECO:0000259" key="1">
    <source>
        <dbReference type="Pfam" id="PF00754"/>
    </source>
</evidence>
<dbReference type="SUPFAM" id="SSF49785">
    <property type="entry name" value="Galactose-binding domain-like"/>
    <property type="match status" value="1"/>
</dbReference>
<evidence type="ECO:0000313" key="4">
    <source>
        <dbReference type="Proteomes" id="UP000032900"/>
    </source>
</evidence>
<dbReference type="AlphaFoldDB" id="A0A0E9LTX5"/>
<gene>
    <name evidence="3" type="ORF">JCM15548_11176</name>
</gene>
<reference evidence="3 4" key="1">
    <citation type="journal article" date="2015" name="Microbes Environ.">
        <title>Distribution and evolution of nitrogen fixation genes in the phylum bacteroidetes.</title>
        <authorList>
            <person name="Inoue J."/>
            <person name="Oshima K."/>
            <person name="Suda W."/>
            <person name="Sakamoto M."/>
            <person name="Iino T."/>
            <person name="Noda S."/>
            <person name="Hongoh Y."/>
            <person name="Hattori M."/>
            <person name="Ohkuma M."/>
        </authorList>
    </citation>
    <scope>NUCLEOTIDE SEQUENCE [LARGE SCALE GENOMIC DNA]</scope>
    <source>
        <strain evidence="3">JCM 15548</strain>
    </source>
</reference>
<feature type="domain" description="F5/8 type C" evidence="1">
    <location>
        <begin position="69"/>
        <end position="179"/>
    </location>
</feature>
<dbReference type="Pfam" id="PF00754">
    <property type="entry name" value="F5_F8_type_C"/>
    <property type="match status" value="1"/>
</dbReference>
<dbReference type="Pfam" id="PF13290">
    <property type="entry name" value="CHB_HEX_C_1"/>
    <property type="match status" value="1"/>
</dbReference>
<dbReference type="EMBL" id="BAZW01000006">
    <property type="protein sequence ID" value="GAO29022.1"/>
    <property type="molecule type" value="Genomic_DNA"/>
</dbReference>
<dbReference type="STRING" id="1236989.JCM15548_11176"/>
<keyword evidence="4" id="KW-1185">Reference proteome</keyword>
<comment type="caution">
    <text evidence="3">The sequence shown here is derived from an EMBL/GenBank/DDBJ whole genome shotgun (WGS) entry which is preliminary data.</text>
</comment>
<feature type="domain" description="GH29D-like beta-sandwich" evidence="2">
    <location>
        <begin position="1"/>
        <end position="34"/>
    </location>
</feature>
<evidence type="ECO:0000259" key="2">
    <source>
        <dbReference type="Pfam" id="PF13290"/>
    </source>
</evidence>
<name>A0A0E9LTX5_9BACT</name>
<dbReference type="InterPro" id="IPR008979">
    <property type="entry name" value="Galactose-bd-like_sf"/>
</dbReference>
<dbReference type="InterPro" id="IPR000421">
    <property type="entry name" value="FA58C"/>
</dbReference>
<protein>
    <submittedName>
        <fullName evidence="3">Beta-hexosaminidase</fullName>
    </submittedName>
</protein>
<sequence length="204" mass="22461">MDGSSPTLKSYKYTSPVEIDRSVVLKAVSVKDGQVLGLIPAEQAFNVHKAIGREVAYEHPVSRYFQADGPNSLTDGVRGTLVVSKYWHGFNAKDMVATIDLGRETTIEQLMLGALQKQVDWIFLPKRVRFELSSDGVSFQEVAVVNNPVHAEDADHQTVEFVAAFSETKARYVRVTAANHGLCPPGHPGEGHPTWLFVDEIVAE</sequence>
<dbReference type="InterPro" id="IPR059177">
    <property type="entry name" value="GH29D-like_dom"/>
</dbReference>